<name>A0A3B0PBP8_9BACT</name>
<evidence type="ECO:0000313" key="2">
    <source>
        <dbReference type="EMBL" id="SYV90774.1"/>
    </source>
</evidence>
<dbReference type="Proteomes" id="UP000259864">
    <property type="component" value="Chromosome 1"/>
</dbReference>
<evidence type="ECO:0000313" key="3">
    <source>
        <dbReference type="Proteomes" id="UP000259864"/>
    </source>
</evidence>
<dbReference type="AlphaFoldDB" id="A0A3B0PBP8"/>
<proteinExistence type="predicted"/>
<keyword evidence="1" id="KW-1133">Transmembrane helix</keyword>
<keyword evidence="1" id="KW-0472">Membrane</keyword>
<reference evidence="3" key="1">
    <citation type="submission" date="2018-06" db="EMBL/GenBank/DDBJ databases">
        <authorList>
            <consortium name="Pathogen Informatics"/>
        </authorList>
    </citation>
    <scope>NUCLEOTIDE SEQUENCE [LARGE SCALE GENOMIC DNA]</scope>
    <source>
        <strain evidence="3">NCTC10135</strain>
    </source>
</reference>
<accession>A0A3B0PBP8</accession>
<feature type="non-terminal residue" evidence="2">
    <location>
        <position position="77"/>
    </location>
</feature>
<protein>
    <submittedName>
        <fullName evidence="2">Uncharacterized protein</fullName>
    </submittedName>
</protein>
<keyword evidence="1" id="KW-0812">Transmembrane</keyword>
<dbReference type="EMBL" id="LS991949">
    <property type="protein sequence ID" value="SYV90774.1"/>
    <property type="molecule type" value="Genomic_DNA"/>
</dbReference>
<organism evidence="2 3">
    <name type="scientific">Metamycoplasma alkalescens</name>
    <dbReference type="NCBI Taxonomy" id="45363"/>
    <lineage>
        <taxon>Bacteria</taxon>
        <taxon>Bacillati</taxon>
        <taxon>Mycoplasmatota</taxon>
        <taxon>Mycoplasmoidales</taxon>
        <taxon>Metamycoplasmataceae</taxon>
        <taxon>Metamycoplasma</taxon>
    </lineage>
</organism>
<dbReference type="KEGG" id="mala:NCTC10135_01299"/>
<feature type="transmembrane region" description="Helical" evidence="1">
    <location>
        <begin position="45"/>
        <end position="63"/>
    </location>
</feature>
<evidence type="ECO:0000256" key="1">
    <source>
        <dbReference type="SAM" id="Phobius"/>
    </source>
</evidence>
<sequence>MLMVFISAIMYNIAIATFLAKAATVATGISAIVQAITLTFSKLAPYFAYIFFALNLPLIIIFWKKNSRLFMVLTTYW</sequence>
<gene>
    <name evidence="2" type="ORF">NCTC10135_01299</name>
</gene>